<feature type="transmembrane region" description="Helical" evidence="2">
    <location>
        <begin position="66"/>
        <end position="84"/>
    </location>
</feature>
<keyword evidence="2" id="KW-0472">Membrane</keyword>
<sequence>MSQPPPDSPDPGPGSPPPAAPGVDDGHDLREARTLRPGSSVVVGVIAAVAGLALLASALLSDQRSWTLVSTVVLALVLLWLFVVRPSVVIHAEGVRLVNPMRVVDLTWPVITEVRSRWALELVAGGRRYTAWGVPADPGRPRYGRNLLTVGSNKVRGKGTTELPTKSKVEAQVVAAEVEERIAADRSRKDGRTPRIATQAWDPVSVGLLLAAAAFFVIGTFVV</sequence>
<proteinExistence type="predicted"/>
<feature type="transmembrane region" description="Helical" evidence="2">
    <location>
        <begin position="204"/>
        <end position="222"/>
    </location>
</feature>
<protein>
    <recommendedName>
        <fullName evidence="3">Low molecular weight protein antigen 6 PH domain-containing protein</fullName>
    </recommendedName>
</protein>
<keyword evidence="5" id="KW-1185">Reference proteome</keyword>
<evidence type="ECO:0000259" key="3">
    <source>
        <dbReference type="Pfam" id="PF10756"/>
    </source>
</evidence>
<feature type="compositionally biased region" description="Pro residues" evidence="1">
    <location>
        <begin position="1"/>
        <end position="20"/>
    </location>
</feature>
<reference evidence="4 5" key="1">
    <citation type="journal article" date="2019" name="Int. J. Syst. Evol. Microbiol.">
        <title>The Global Catalogue of Microorganisms (GCM) 10K type strain sequencing project: providing services to taxonomists for standard genome sequencing and annotation.</title>
        <authorList>
            <consortium name="The Broad Institute Genomics Platform"/>
            <consortium name="The Broad Institute Genome Sequencing Center for Infectious Disease"/>
            <person name="Wu L."/>
            <person name="Ma J."/>
        </authorList>
    </citation>
    <scope>NUCLEOTIDE SEQUENCE [LARGE SCALE GENOMIC DNA]</scope>
    <source>
        <strain evidence="4 5">JCM 15628</strain>
    </source>
</reference>
<dbReference type="InterPro" id="IPR019692">
    <property type="entry name" value="CFP-6_PH"/>
</dbReference>
<keyword evidence="2" id="KW-1133">Transmembrane helix</keyword>
<feature type="region of interest" description="Disordered" evidence="1">
    <location>
        <begin position="1"/>
        <end position="28"/>
    </location>
</feature>
<dbReference type="Proteomes" id="UP001500013">
    <property type="component" value="Unassembled WGS sequence"/>
</dbReference>
<feature type="domain" description="Low molecular weight protein antigen 6 PH" evidence="3">
    <location>
        <begin position="85"/>
        <end position="130"/>
    </location>
</feature>
<organism evidence="4 5">
    <name type="scientific">Terrabacter lapilli</name>
    <dbReference type="NCBI Taxonomy" id="436231"/>
    <lineage>
        <taxon>Bacteria</taxon>
        <taxon>Bacillati</taxon>
        <taxon>Actinomycetota</taxon>
        <taxon>Actinomycetes</taxon>
        <taxon>Micrococcales</taxon>
        <taxon>Intrasporangiaceae</taxon>
        <taxon>Terrabacter</taxon>
    </lineage>
</organism>
<dbReference type="Pfam" id="PF10756">
    <property type="entry name" value="bPH_6"/>
    <property type="match status" value="1"/>
</dbReference>
<evidence type="ECO:0000313" key="5">
    <source>
        <dbReference type="Proteomes" id="UP001500013"/>
    </source>
</evidence>
<accession>A0ABN2SMS2</accession>
<comment type="caution">
    <text evidence="4">The sequence shown here is derived from an EMBL/GenBank/DDBJ whole genome shotgun (WGS) entry which is preliminary data.</text>
</comment>
<gene>
    <name evidence="4" type="ORF">GCM10009817_33970</name>
</gene>
<evidence type="ECO:0000256" key="1">
    <source>
        <dbReference type="SAM" id="MobiDB-lite"/>
    </source>
</evidence>
<evidence type="ECO:0000256" key="2">
    <source>
        <dbReference type="SAM" id="Phobius"/>
    </source>
</evidence>
<evidence type="ECO:0000313" key="4">
    <source>
        <dbReference type="EMBL" id="GAA1989297.1"/>
    </source>
</evidence>
<dbReference type="EMBL" id="BAAAPU010000009">
    <property type="protein sequence ID" value="GAA1989297.1"/>
    <property type="molecule type" value="Genomic_DNA"/>
</dbReference>
<keyword evidence="2" id="KW-0812">Transmembrane</keyword>
<feature type="transmembrane region" description="Helical" evidence="2">
    <location>
        <begin position="40"/>
        <end position="60"/>
    </location>
</feature>
<name>A0ABN2SMS2_9MICO</name>